<keyword evidence="3" id="KW-1185">Reference proteome</keyword>
<dbReference type="EMBL" id="JABDTM020000705">
    <property type="protein sequence ID" value="KAH0822625.1"/>
    <property type="molecule type" value="Genomic_DNA"/>
</dbReference>
<proteinExistence type="predicted"/>
<dbReference type="AlphaFoldDB" id="A0A8J6HPQ1"/>
<accession>A0A8J6HPQ1</accession>
<evidence type="ECO:0000313" key="3">
    <source>
        <dbReference type="Proteomes" id="UP000719412"/>
    </source>
</evidence>
<reference evidence="2" key="1">
    <citation type="journal article" date="2020" name="J Insects Food Feed">
        <title>The yellow mealworm (Tenebrio molitor) genome: a resource for the emerging insects as food and feed industry.</title>
        <authorList>
            <person name="Eriksson T."/>
            <person name="Andere A."/>
            <person name="Kelstrup H."/>
            <person name="Emery V."/>
            <person name="Picard C."/>
        </authorList>
    </citation>
    <scope>NUCLEOTIDE SEQUENCE</scope>
    <source>
        <strain evidence="2">Stoneville</strain>
        <tissue evidence="2">Whole head</tissue>
    </source>
</reference>
<name>A0A8J6HPQ1_TENMO</name>
<evidence type="ECO:0000256" key="1">
    <source>
        <dbReference type="SAM" id="MobiDB-lite"/>
    </source>
</evidence>
<dbReference type="Proteomes" id="UP000719412">
    <property type="component" value="Unassembled WGS sequence"/>
</dbReference>
<gene>
    <name evidence="2" type="ORF">GEV33_000166</name>
</gene>
<feature type="compositionally biased region" description="Polar residues" evidence="1">
    <location>
        <begin position="37"/>
        <end position="48"/>
    </location>
</feature>
<sequence>METDPATTRRLPIAVIPDNLRRNSSVKKGYAGKEVTTGRNSDTPHSSSEICQPFFENAGLVYKSMRGMMTNSIDRDQWLNVTSESTRYNMAQNGSVTAPDSQGVFRGKGWTFTKRTETLNWGMAFEDMNLVSLTLNLTFDNAVQDFVLSSYDSKFGAFGDIVCEVEASQENSKYAIQLKHVKDEQKKKIKVTDLENKCGKFSLLTFFEQYQEVKDVCEPYDIILHTNQKLDFNAEEEKIVFKHGTNTINVVMTKCDAHPWLSTNTNKSYKFKIIENQSKTNMKKYGKFFGKFYLYVEQMNVRQLEEHILDKFKNEFCCENDHALKKYLHFIKSWKNRDGKKKKLSKTVMKNVLLLNLLSEKIRLPMFSKEPLSAEIRQLREKILKYDVTILGTEKEDLIKRIWRFNSNELLNDAQAQELVVDYQLTFNDQTVLKLQWMMDRCPLLVVDSD</sequence>
<reference evidence="2" key="2">
    <citation type="submission" date="2021-08" db="EMBL/GenBank/DDBJ databases">
        <authorList>
            <person name="Eriksson T."/>
        </authorList>
    </citation>
    <scope>NUCLEOTIDE SEQUENCE</scope>
    <source>
        <strain evidence="2">Stoneville</strain>
        <tissue evidence="2">Whole head</tissue>
    </source>
</reference>
<evidence type="ECO:0000313" key="2">
    <source>
        <dbReference type="EMBL" id="KAH0822625.1"/>
    </source>
</evidence>
<organism evidence="2 3">
    <name type="scientific">Tenebrio molitor</name>
    <name type="common">Yellow mealworm beetle</name>
    <dbReference type="NCBI Taxonomy" id="7067"/>
    <lineage>
        <taxon>Eukaryota</taxon>
        <taxon>Metazoa</taxon>
        <taxon>Ecdysozoa</taxon>
        <taxon>Arthropoda</taxon>
        <taxon>Hexapoda</taxon>
        <taxon>Insecta</taxon>
        <taxon>Pterygota</taxon>
        <taxon>Neoptera</taxon>
        <taxon>Endopterygota</taxon>
        <taxon>Coleoptera</taxon>
        <taxon>Polyphaga</taxon>
        <taxon>Cucujiformia</taxon>
        <taxon>Tenebrionidae</taxon>
        <taxon>Tenebrio</taxon>
    </lineage>
</organism>
<feature type="region of interest" description="Disordered" evidence="1">
    <location>
        <begin position="24"/>
        <end position="48"/>
    </location>
</feature>
<protein>
    <submittedName>
        <fullName evidence="2">Uncharacterized protein</fullName>
    </submittedName>
</protein>
<comment type="caution">
    <text evidence="2">The sequence shown here is derived from an EMBL/GenBank/DDBJ whole genome shotgun (WGS) entry which is preliminary data.</text>
</comment>